<dbReference type="PANTHER" id="PTHR12526">
    <property type="entry name" value="GLYCOSYLTRANSFERASE"/>
    <property type="match status" value="1"/>
</dbReference>
<dbReference type="Pfam" id="PF00534">
    <property type="entry name" value="Glycos_transf_1"/>
    <property type="match status" value="1"/>
</dbReference>
<organism evidence="4 5">
    <name type="scientific">Dermacoccus abyssi</name>
    <dbReference type="NCBI Taxonomy" id="322596"/>
    <lineage>
        <taxon>Bacteria</taxon>
        <taxon>Bacillati</taxon>
        <taxon>Actinomycetota</taxon>
        <taxon>Actinomycetes</taxon>
        <taxon>Micrococcales</taxon>
        <taxon>Dermacoccaceae</taxon>
        <taxon>Dermacoccus</taxon>
    </lineage>
</organism>
<sequence length="464" mass="48329">MTSLRIAVLATNRNPLSEPFAGGQESLTAALVAGFRRRGHHVVLFAAEGTPADVADEVVAYPALPRFSAVAALDPQLPEKPFLDDHHAFTFAAAELARRDRAGELDVVANHSLHHLPMSLSRAYDAPVVTTLHTPPFPWMELGAALASPASRFVAVSKALAAQWSTLTRQVVANGVDESRFVLGPGADDGRLAWVGRITPEKAPHLAIDAARMAGRRLALIGPVSDAAYFEAQIAPRLGGDVEHLGAVRPDEVAKVVGRSDALFVTPAWDEPFGLVAVEGAMCGTPVIALARGGLVEVVRPDMGVLVDASTNPVVDSSELPAGAMTAAPDDVLVARLASAVTELDALDRAAVRECAVRHFSLDACIDGHLAVLTEAADAARRSQPASGARPVERYTPLDPLPSDADARRLVIREDMKPPAGVNPGVSAPNGMGSDVADRPLLPGSLSGDSVSGGAQPDATGAMS</sequence>
<feature type="domain" description="Glycosyl transferase family 1" evidence="3">
    <location>
        <begin position="177"/>
        <end position="310"/>
    </location>
</feature>
<dbReference type="Proteomes" id="UP000323565">
    <property type="component" value="Chromosome"/>
</dbReference>
<dbReference type="EMBL" id="CP043031">
    <property type="protein sequence ID" value="QEH92395.1"/>
    <property type="molecule type" value="Genomic_DNA"/>
</dbReference>
<keyword evidence="1" id="KW-0808">Transferase</keyword>
<dbReference type="SUPFAM" id="SSF53756">
    <property type="entry name" value="UDP-Glycosyltransferase/glycogen phosphorylase"/>
    <property type="match status" value="1"/>
</dbReference>
<gene>
    <name evidence="4" type="ORF">FV141_01695</name>
</gene>
<evidence type="ECO:0000259" key="3">
    <source>
        <dbReference type="Pfam" id="PF00534"/>
    </source>
</evidence>
<feature type="region of interest" description="Disordered" evidence="2">
    <location>
        <begin position="381"/>
        <end position="404"/>
    </location>
</feature>
<keyword evidence="5" id="KW-1185">Reference proteome</keyword>
<evidence type="ECO:0000256" key="1">
    <source>
        <dbReference type="ARBA" id="ARBA00022679"/>
    </source>
</evidence>
<dbReference type="InterPro" id="IPR001296">
    <property type="entry name" value="Glyco_trans_1"/>
</dbReference>
<reference evidence="4 5" key="1">
    <citation type="submission" date="2019-08" db="EMBL/GenBank/DDBJ databases">
        <title>Dermacoccus abyssi strain HZAU 226, whole genome Nanopore sequencing project.</title>
        <authorList>
            <person name="Guo A."/>
            <person name="Zhang X."/>
            <person name="Ruan Y."/>
            <person name="Liu W."/>
            <person name="Chen Q."/>
            <person name="Gu L."/>
        </authorList>
    </citation>
    <scope>NUCLEOTIDE SEQUENCE [LARGE SCALE GENOMIC DNA]</scope>
    <source>
        <strain evidence="4 5">HZAU 226</strain>
    </source>
</reference>
<evidence type="ECO:0000256" key="2">
    <source>
        <dbReference type="SAM" id="MobiDB-lite"/>
    </source>
</evidence>
<accession>A0ABX5Z9D7</accession>
<dbReference type="PANTHER" id="PTHR12526:SF595">
    <property type="entry name" value="BLL5217 PROTEIN"/>
    <property type="match status" value="1"/>
</dbReference>
<evidence type="ECO:0000313" key="4">
    <source>
        <dbReference type="EMBL" id="QEH92395.1"/>
    </source>
</evidence>
<name>A0ABX5Z9D7_9MICO</name>
<evidence type="ECO:0000313" key="5">
    <source>
        <dbReference type="Proteomes" id="UP000323565"/>
    </source>
</evidence>
<dbReference type="Gene3D" id="3.40.50.2000">
    <property type="entry name" value="Glycogen Phosphorylase B"/>
    <property type="match status" value="2"/>
</dbReference>
<feature type="region of interest" description="Disordered" evidence="2">
    <location>
        <begin position="416"/>
        <end position="464"/>
    </location>
</feature>
<protein>
    <submittedName>
        <fullName evidence="4">Glycosyltransferase family 4 protein</fullName>
    </submittedName>
</protein>
<proteinExistence type="predicted"/>